<name>A0A1G9A3V8_ACTMZ</name>
<dbReference type="OrthoDB" id="9802472at2"/>
<dbReference type="Pfam" id="PF04679">
    <property type="entry name" value="DNA_ligase_A_C"/>
    <property type="match status" value="1"/>
</dbReference>
<dbReference type="GO" id="GO:0006310">
    <property type="term" value="P:DNA recombination"/>
    <property type="evidence" value="ECO:0007669"/>
    <property type="project" value="InterPro"/>
</dbReference>
<dbReference type="InterPro" id="IPR012340">
    <property type="entry name" value="NA-bd_OB-fold"/>
</dbReference>
<dbReference type="EMBL" id="FNFM01000005">
    <property type="protein sequence ID" value="SDK22006.1"/>
    <property type="molecule type" value="Genomic_DNA"/>
</dbReference>
<keyword evidence="5" id="KW-0175">Coiled coil</keyword>
<dbReference type="PANTHER" id="PTHR45674">
    <property type="entry name" value="DNA LIGASE 1/3 FAMILY MEMBER"/>
    <property type="match status" value="1"/>
</dbReference>
<dbReference type="PANTHER" id="PTHR45674:SF4">
    <property type="entry name" value="DNA LIGASE 1"/>
    <property type="match status" value="1"/>
</dbReference>
<accession>A0A1G9A3V8</accession>
<reference evidence="9" key="1">
    <citation type="submission" date="2016-10" db="EMBL/GenBank/DDBJ databases">
        <authorList>
            <person name="Varghese N."/>
            <person name="Submissions S."/>
        </authorList>
    </citation>
    <scope>NUCLEOTIDE SEQUENCE [LARGE SCALE GENOMIC DNA]</scope>
    <source>
        <strain evidence="9">DSM 45460</strain>
    </source>
</reference>
<evidence type="ECO:0000256" key="3">
    <source>
        <dbReference type="ARBA" id="ARBA00022598"/>
    </source>
</evidence>
<comment type="catalytic activity">
    <reaction evidence="4">
        <text>ATP + (deoxyribonucleotide)n-3'-hydroxyl + 5'-phospho-(deoxyribonucleotide)m = (deoxyribonucleotide)n+m + AMP + diphosphate.</text>
        <dbReference type="EC" id="6.5.1.1"/>
    </reaction>
</comment>
<dbReference type="CDD" id="cd07971">
    <property type="entry name" value="OBF_DNA_ligase_LigD"/>
    <property type="match status" value="1"/>
</dbReference>
<evidence type="ECO:0000256" key="5">
    <source>
        <dbReference type="SAM" id="Coils"/>
    </source>
</evidence>
<gene>
    <name evidence="8" type="ORF">SAMN04487820_105299</name>
</gene>
<dbReference type="EC" id="6.5.1.1" evidence="2"/>
<dbReference type="InterPro" id="IPR012309">
    <property type="entry name" value="DNA_ligase_ATP-dep_C"/>
</dbReference>
<dbReference type="InterPro" id="IPR014146">
    <property type="entry name" value="LigD_ligase_dom"/>
</dbReference>
<dbReference type="PROSITE" id="PS00697">
    <property type="entry name" value="DNA_LIGASE_A1"/>
    <property type="match status" value="1"/>
</dbReference>
<evidence type="ECO:0000313" key="9">
    <source>
        <dbReference type="Proteomes" id="UP000199213"/>
    </source>
</evidence>
<organism evidence="8 9">
    <name type="scientific">Actinopolyspora mzabensis</name>
    <dbReference type="NCBI Taxonomy" id="995066"/>
    <lineage>
        <taxon>Bacteria</taxon>
        <taxon>Bacillati</taxon>
        <taxon>Actinomycetota</taxon>
        <taxon>Actinomycetes</taxon>
        <taxon>Actinopolysporales</taxon>
        <taxon>Actinopolysporaceae</taxon>
        <taxon>Actinopolyspora</taxon>
    </lineage>
</organism>
<dbReference type="InterPro" id="IPR012310">
    <property type="entry name" value="DNA_ligase_ATP-dep_cent"/>
</dbReference>
<feature type="region of interest" description="Disordered" evidence="6">
    <location>
        <begin position="311"/>
        <end position="332"/>
    </location>
</feature>
<evidence type="ECO:0000256" key="1">
    <source>
        <dbReference type="ARBA" id="ARBA00007572"/>
    </source>
</evidence>
<dbReference type="InterPro" id="IPR016059">
    <property type="entry name" value="DNA_ligase_ATP-dep_CS"/>
</dbReference>
<dbReference type="RefSeq" id="WP_092627833.1">
    <property type="nucleotide sequence ID" value="NZ_FNFM01000005.1"/>
</dbReference>
<dbReference type="Pfam" id="PF01068">
    <property type="entry name" value="DNA_ligase_A_M"/>
    <property type="match status" value="1"/>
</dbReference>
<evidence type="ECO:0000256" key="4">
    <source>
        <dbReference type="ARBA" id="ARBA00034003"/>
    </source>
</evidence>
<proteinExistence type="inferred from homology"/>
<dbReference type="Gene3D" id="2.40.50.140">
    <property type="entry name" value="Nucleic acid-binding proteins"/>
    <property type="match status" value="1"/>
</dbReference>
<dbReference type="SUPFAM" id="SSF50249">
    <property type="entry name" value="Nucleic acid-binding proteins"/>
    <property type="match status" value="1"/>
</dbReference>
<protein>
    <recommendedName>
        <fullName evidence="2">DNA ligase (ATP)</fullName>
        <ecNumber evidence="2">6.5.1.1</ecNumber>
    </recommendedName>
</protein>
<dbReference type="GO" id="GO:0005524">
    <property type="term" value="F:ATP binding"/>
    <property type="evidence" value="ECO:0007669"/>
    <property type="project" value="InterPro"/>
</dbReference>
<keyword evidence="9" id="KW-1185">Reference proteome</keyword>
<sequence>MNELFERLSAESRERLREQPSPAWSEPTLATLVHEPFSHSDWLFEPKLDGERCLIVRHGDRVDVLSRSRKPLDRTYPEIVAAVPRLVEPDCVLDGEVVAFDGELTSFARLQQRMQLVDEESTPSNIAIRCYLFDVLHLAGYDTTGLPLRDRKKLLSSAVEFADPLRWTPYEDTDGEQYHQRACARGWEGTLAKDATAPYEHGRSRSWLKFKCVASQELVIGGFTEPTGSRPDLGALLVGYYEGDNLAYAGKVGTGFDEATLEDLRKRLDRLEREHNPFAEEVREHGAHWVAPELVAQISFTEWTRDGKLRHPSYQGLRRDKQPSEVTREHGK</sequence>
<dbReference type="PROSITE" id="PS50160">
    <property type="entry name" value="DNA_LIGASE_A3"/>
    <property type="match status" value="1"/>
</dbReference>
<dbReference type="SUPFAM" id="SSF56091">
    <property type="entry name" value="DNA ligase/mRNA capping enzyme, catalytic domain"/>
    <property type="match status" value="1"/>
</dbReference>
<comment type="similarity">
    <text evidence="1">Belongs to the ATP-dependent DNA ligase family.</text>
</comment>
<keyword evidence="3 8" id="KW-0436">Ligase</keyword>
<feature type="compositionally biased region" description="Basic and acidic residues" evidence="6">
    <location>
        <begin position="317"/>
        <end position="332"/>
    </location>
</feature>
<dbReference type="GO" id="GO:0003910">
    <property type="term" value="F:DNA ligase (ATP) activity"/>
    <property type="evidence" value="ECO:0007669"/>
    <property type="project" value="UniProtKB-EC"/>
</dbReference>
<dbReference type="InterPro" id="IPR050191">
    <property type="entry name" value="ATP-dep_DNA_ligase"/>
</dbReference>
<evidence type="ECO:0000256" key="6">
    <source>
        <dbReference type="SAM" id="MobiDB-lite"/>
    </source>
</evidence>
<evidence type="ECO:0000313" key="8">
    <source>
        <dbReference type="EMBL" id="SDK22006.1"/>
    </source>
</evidence>
<dbReference type="GO" id="GO:0006281">
    <property type="term" value="P:DNA repair"/>
    <property type="evidence" value="ECO:0007669"/>
    <property type="project" value="InterPro"/>
</dbReference>
<dbReference type="NCBIfam" id="TIGR02779">
    <property type="entry name" value="NHEJ_ligase_lig"/>
    <property type="match status" value="1"/>
</dbReference>
<dbReference type="AlphaFoldDB" id="A0A1G9A3V8"/>
<feature type="domain" description="ATP-dependent DNA ligase family profile" evidence="7">
    <location>
        <begin position="121"/>
        <end position="211"/>
    </location>
</feature>
<evidence type="ECO:0000259" key="7">
    <source>
        <dbReference type="PROSITE" id="PS50160"/>
    </source>
</evidence>
<dbReference type="CDD" id="cd07906">
    <property type="entry name" value="Adenylation_DNA_ligase_LigD_LigC"/>
    <property type="match status" value="1"/>
</dbReference>
<dbReference type="Proteomes" id="UP000199213">
    <property type="component" value="Unassembled WGS sequence"/>
</dbReference>
<feature type="coiled-coil region" evidence="5">
    <location>
        <begin position="254"/>
        <end position="281"/>
    </location>
</feature>
<evidence type="ECO:0000256" key="2">
    <source>
        <dbReference type="ARBA" id="ARBA00012727"/>
    </source>
</evidence>
<dbReference type="Gene3D" id="3.30.470.30">
    <property type="entry name" value="DNA ligase/mRNA capping enzyme"/>
    <property type="match status" value="1"/>
</dbReference>